<dbReference type="GO" id="GO:0005886">
    <property type="term" value="C:plasma membrane"/>
    <property type="evidence" value="ECO:0007669"/>
    <property type="project" value="UniProtKB-SubCell"/>
</dbReference>
<keyword evidence="4 12" id="KW-1003">Cell membrane</keyword>
<name>A0A2P4R5N2_9LACO</name>
<dbReference type="Gene3D" id="3.40.50.300">
    <property type="entry name" value="P-loop containing nucleotide triphosphate hydrolases"/>
    <property type="match status" value="1"/>
</dbReference>
<comment type="subcellular location">
    <subcellularLocation>
        <location evidence="12">Cell membrane</location>
        <topology evidence="12">Peripheral membrane protein</topology>
    </subcellularLocation>
    <subcellularLocation>
        <location evidence="1">Membrane</location>
        <topology evidence="1">Peripheral membrane protein</topology>
    </subcellularLocation>
</comment>
<evidence type="ECO:0000256" key="12">
    <source>
        <dbReference type="HAMAP-Rule" id="MF_01347"/>
    </source>
</evidence>
<dbReference type="SUPFAM" id="SSF47917">
    <property type="entry name" value="C-terminal domain of alpha and beta subunits of F1 ATP synthase"/>
    <property type="match status" value="1"/>
</dbReference>
<keyword evidence="12" id="KW-0375">Hydrogen ion transport</keyword>
<dbReference type="EC" id="7.1.2.2" evidence="12"/>
<comment type="caution">
    <text evidence="14">The sequence shown here is derived from an EMBL/GenBank/DDBJ whole genome shotgun (WGS) entry which is preliminary data.</text>
</comment>
<dbReference type="GO" id="GO:0005524">
    <property type="term" value="F:ATP binding"/>
    <property type="evidence" value="ECO:0007669"/>
    <property type="project" value="UniProtKB-UniRule"/>
</dbReference>
<evidence type="ECO:0000313" key="14">
    <source>
        <dbReference type="EMBL" id="POH36532.1"/>
    </source>
</evidence>
<evidence type="ECO:0000256" key="3">
    <source>
        <dbReference type="ARBA" id="ARBA00022448"/>
    </source>
</evidence>
<keyword evidence="5 12" id="KW-0547">Nucleotide-binding</keyword>
<dbReference type="Gene3D" id="2.40.10.170">
    <property type="match status" value="1"/>
</dbReference>
<keyword evidence="8 12" id="KW-0406">Ion transport</keyword>
<evidence type="ECO:0000256" key="1">
    <source>
        <dbReference type="ARBA" id="ARBA00004170"/>
    </source>
</evidence>
<dbReference type="PANTHER" id="PTHR15184:SF71">
    <property type="entry name" value="ATP SYNTHASE SUBUNIT BETA, MITOCHONDRIAL"/>
    <property type="match status" value="1"/>
</dbReference>
<organism evidence="14">
    <name type="scientific">Companilactobacillus formosensis</name>
    <dbReference type="NCBI Taxonomy" id="1617889"/>
    <lineage>
        <taxon>Bacteria</taxon>
        <taxon>Bacillati</taxon>
        <taxon>Bacillota</taxon>
        <taxon>Bacilli</taxon>
        <taxon>Lactobacillales</taxon>
        <taxon>Lactobacillaceae</taxon>
        <taxon>Companilactobacillus</taxon>
    </lineage>
</organism>
<dbReference type="EMBL" id="PPWZ01000054">
    <property type="protein sequence ID" value="POH36532.1"/>
    <property type="molecule type" value="Genomic_DNA"/>
</dbReference>
<keyword evidence="6 12" id="KW-0067">ATP-binding</keyword>
<evidence type="ECO:0000256" key="6">
    <source>
        <dbReference type="ARBA" id="ARBA00022840"/>
    </source>
</evidence>
<dbReference type="InterPro" id="IPR003593">
    <property type="entry name" value="AAA+_ATPase"/>
</dbReference>
<evidence type="ECO:0000256" key="10">
    <source>
        <dbReference type="ARBA" id="ARBA00023196"/>
    </source>
</evidence>
<dbReference type="CDD" id="cd18110">
    <property type="entry name" value="ATP-synt_F1_beta_C"/>
    <property type="match status" value="1"/>
</dbReference>
<dbReference type="HAMAP" id="MF_01347">
    <property type="entry name" value="ATP_synth_beta_bact"/>
    <property type="match status" value="1"/>
</dbReference>
<dbReference type="FunFam" id="3.40.50.300:FF:000004">
    <property type="entry name" value="ATP synthase subunit beta"/>
    <property type="match status" value="1"/>
</dbReference>
<reference evidence="14" key="1">
    <citation type="submission" date="2018-01" db="EMBL/GenBank/DDBJ databases">
        <title>Genome sequnecing of Lactobacillus formosensis KACC 18721.</title>
        <authorList>
            <person name="Kim S.-J."/>
            <person name="Heo J."/>
        </authorList>
    </citation>
    <scope>NUCLEOTIDE SEQUENCE</scope>
    <source>
        <strain evidence="14">KACC 18721</strain>
    </source>
</reference>
<evidence type="ECO:0000256" key="8">
    <source>
        <dbReference type="ARBA" id="ARBA00023065"/>
    </source>
</evidence>
<dbReference type="SUPFAM" id="SSF50615">
    <property type="entry name" value="N-terminal domain of alpha and beta subunits of F1 ATP synthase"/>
    <property type="match status" value="1"/>
</dbReference>
<evidence type="ECO:0000256" key="4">
    <source>
        <dbReference type="ARBA" id="ARBA00022475"/>
    </source>
</evidence>
<dbReference type="AlphaFoldDB" id="A0A2P4R5N2"/>
<dbReference type="InterPro" id="IPR004100">
    <property type="entry name" value="ATPase_F1/V1/A1_a/bsu_N"/>
</dbReference>
<comment type="catalytic activity">
    <reaction evidence="12">
        <text>ATP + H2O + 4 H(+)(in) = ADP + phosphate + 5 H(+)(out)</text>
        <dbReference type="Rhea" id="RHEA:57720"/>
        <dbReference type="ChEBI" id="CHEBI:15377"/>
        <dbReference type="ChEBI" id="CHEBI:15378"/>
        <dbReference type="ChEBI" id="CHEBI:30616"/>
        <dbReference type="ChEBI" id="CHEBI:43474"/>
        <dbReference type="ChEBI" id="CHEBI:456216"/>
        <dbReference type="EC" id="7.1.2.2"/>
    </reaction>
</comment>
<dbReference type="SMART" id="SM00382">
    <property type="entry name" value="AAA"/>
    <property type="match status" value="1"/>
</dbReference>
<dbReference type="SUPFAM" id="SSF52540">
    <property type="entry name" value="P-loop containing nucleoside triphosphate hydrolases"/>
    <property type="match status" value="1"/>
</dbReference>
<dbReference type="CDD" id="cd18115">
    <property type="entry name" value="ATP-synt_F1_beta_N"/>
    <property type="match status" value="1"/>
</dbReference>
<feature type="binding site" evidence="12">
    <location>
        <begin position="154"/>
        <end position="161"/>
    </location>
    <ligand>
        <name>ATP</name>
        <dbReference type="ChEBI" id="CHEBI:30616"/>
    </ligand>
</feature>
<dbReference type="Pfam" id="PF00006">
    <property type="entry name" value="ATP-synt_ab"/>
    <property type="match status" value="1"/>
</dbReference>
<dbReference type="FunFam" id="1.10.1140.10:FF:000001">
    <property type="entry name" value="ATP synthase subunit beta"/>
    <property type="match status" value="1"/>
</dbReference>
<dbReference type="InterPro" id="IPR005722">
    <property type="entry name" value="ATP_synth_F1_bsu"/>
</dbReference>
<dbReference type="InterPro" id="IPR050053">
    <property type="entry name" value="ATPase_alpha/beta_chains"/>
</dbReference>
<keyword evidence="10 12" id="KW-0139">CF(1)</keyword>
<dbReference type="GO" id="GO:0045259">
    <property type="term" value="C:proton-transporting ATP synthase complex"/>
    <property type="evidence" value="ECO:0007669"/>
    <property type="project" value="UniProtKB-KW"/>
</dbReference>
<keyword evidence="3 12" id="KW-0813">Transport</keyword>
<evidence type="ECO:0000256" key="11">
    <source>
        <dbReference type="ARBA" id="ARBA00023310"/>
    </source>
</evidence>
<dbReference type="Gene3D" id="1.10.1140.10">
    <property type="entry name" value="Bovine Mitochondrial F1-atpase, Atp Synthase Beta Chain, Chain D, domain 3"/>
    <property type="match status" value="1"/>
</dbReference>
<protein>
    <recommendedName>
        <fullName evidence="12">ATP synthase subunit beta</fullName>
        <ecNumber evidence="12">7.1.2.2</ecNumber>
    </recommendedName>
    <alternativeName>
        <fullName evidence="12">ATP synthase F1 sector subunit beta</fullName>
    </alternativeName>
    <alternativeName>
        <fullName evidence="12">F-ATPase subunit beta</fullName>
    </alternativeName>
</protein>
<sequence>MSSKGKVIQVIGPVVDVEFAIDGNLPEINDALKVKKNDGSEITLEVALELGDGALRAISMSSTDGLQRGAEVINTEGPISVPVGKETLGRVFNVLGESIDGGKAFPADFPRNSIHRQAPPYDQLNTSTEILETGIKVIDLLEPYVRGGKVGLFGGAGVGKTVLIQELIHNIAEEHGGISVFTGVGERTREGNDLYYEMKGSGVLAKTAMVYGQMNESPGARMRVALTGLTIAEYFRDVEGQDVLLFIDNIFRFTQAGSEVSALLGRMPSAVGYQPTLATEMGQLQERITSTKKGSITSIQAVYVPADDYTDPAPATTFAHLDATTNLERSLTQQGIYPAVDPLASSSSALDPDIIGQEHYDVATEVQEVLQRYHELQDIISILGMDELSDEEKTVVARARRIQFFLSQNFSVAEQFTGVPGSYVPVEETVKDFRAILDGKYDDVPEDAFNGVGGIQDVLDKAKKMGWTPADDSQDENTEQAVAN</sequence>
<feature type="domain" description="AAA+ ATPase" evidence="13">
    <location>
        <begin position="146"/>
        <end position="331"/>
    </location>
</feature>
<comment type="function">
    <text evidence="12">Produces ATP from ADP in the presence of a proton gradient across the membrane. The catalytic sites are hosted primarily by the beta subunits.</text>
</comment>
<keyword evidence="9 12" id="KW-0472">Membrane</keyword>
<dbReference type="InterPro" id="IPR055190">
    <property type="entry name" value="ATP-synt_VA_C"/>
</dbReference>
<dbReference type="Pfam" id="PF22919">
    <property type="entry name" value="ATP-synt_VA_C"/>
    <property type="match status" value="1"/>
</dbReference>
<dbReference type="InterPro" id="IPR000194">
    <property type="entry name" value="ATPase_F1/V1/A1_a/bsu_nucl-bd"/>
</dbReference>
<gene>
    <name evidence="12 14" type="primary">atpD</name>
    <name evidence="14" type="ORF">C2R26_07955</name>
</gene>
<dbReference type="InterPro" id="IPR024034">
    <property type="entry name" value="ATPase_F1/V1_b/a_C"/>
</dbReference>
<dbReference type="InterPro" id="IPR020003">
    <property type="entry name" value="ATPase_a/bsu_AS"/>
</dbReference>
<evidence type="ECO:0000256" key="7">
    <source>
        <dbReference type="ARBA" id="ARBA00022967"/>
    </source>
</evidence>
<keyword evidence="7 12" id="KW-1278">Translocase</keyword>
<dbReference type="PANTHER" id="PTHR15184">
    <property type="entry name" value="ATP SYNTHASE"/>
    <property type="match status" value="1"/>
</dbReference>
<dbReference type="NCBIfam" id="TIGR01039">
    <property type="entry name" value="atpD"/>
    <property type="match status" value="1"/>
</dbReference>
<dbReference type="PROSITE" id="PS00152">
    <property type="entry name" value="ATPASE_ALPHA_BETA"/>
    <property type="match status" value="1"/>
</dbReference>
<evidence type="ECO:0000256" key="5">
    <source>
        <dbReference type="ARBA" id="ARBA00022741"/>
    </source>
</evidence>
<dbReference type="CDD" id="cd01133">
    <property type="entry name" value="F1-ATPase_beta_CD"/>
    <property type="match status" value="1"/>
</dbReference>
<dbReference type="Pfam" id="PF02874">
    <property type="entry name" value="ATP-synt_ab_N"/>
    <property type="match status" value="1"/>
</dbReference>
<proteinExistence type="inferred from homology"/>
<dbReference type="GO" id="GO:0046933">
    <property type="term" value="F:proton-transporting ATP synthase activity, rotational mechanism"/>
    <property type="evidence" value="ECO:0007669"/>
    <property type="project" value="UniProtKB-UniRule"/>
</dbReference>
<dbReference type="InterPro" id="IPR036121">
    <property type="entry name" value="ATPase_F1/V1/A1_a/bsu_N_sf"/>
</dbReference>
<evidence type="ECO:0000256" key="9">
    <source>
        <dbReference type="ARBA" id="ARBA00023136"/>
    </source>
</evidence>
<keyword evidence="11 12" id="KW-0066">ATP synthesis</keyword>
<comment type="similarity">
    <text evidence="2 12">Belongs to the ATPase alpha/beta chains family.</text>
</comment>
<accession>A0A2P4R5N2</accession>
<evidence type="ECO:0000259" key="13">
    <source>
        <dbReference type="SMART" id="SM00382"/>
    </source>
</evidence>
<dbReference type="InterPro" id="IPR027417">
    <property type="entry name" value="P-loop_NTPase"/>
</dbReference>
<evidence type="ECO:0000256" key="2">
    <source>
        <dbReference type="ARBA" id="ARBA00008936"/>
    </source>
</evidence>